<dbReference type="RefSeq" id="WP_170053686.1">
    <property type="nucleotide sequence ID" value="NZ_JABBKX010000002.1"/>
</dbReference>
<name>A0A848EDV0_9PROT</name>
<reference evidence="2 3" key="1">
    <citation type="submission" date="2020-03" db="EMBL/GenBank/DDBJ databases">
        <authorList>
            <person name="Sun Q."/>
        </authorList>
    </citation>
    <scope>NUCLEOTIDE SEQUENCE [LARGE SCALE GENOMIC DNA]</scope>
    <source>
        <strain evidence="2 3">JC162</strain>
    </source>
</reference>
<keyword evidence="2" id="KW-0808">Transferase</keyword>
<dbReference type="PANTHER" id="PTHR12526">
    <property type="entry name" value="GLYCOSYLTRANSFERASE"/>
    <property type="match status" value="1"/>
</dbReference>
<evidence type="ECO:0000313" key="3">
    <source>
        <dbReference type="Proteomes" id="UP000548582"/>
    </source>
</evidence>
<dbReference type="AlphaFoldDB" id="A0A848EDV0"/>
<evidence type="ECO:0000313" key="2">
    <source>
        <dbReference type="EMBL" id="NMJ41498.1"/>
    </source>
</evidence>
<accession>A0A848EDV0</accession>
<feature type="domain" description="Glycosyltransferase subfamily 4-like N-terminal" evidence="1">
    <location>
        <begin position="95"/>
        <end position="171"/>
    </location>
</feature>
<keyword evidence="3" id="KW-1185">Reference proteome</keyword>
<protein>
    <submittedName>
        <fullName evidence="2">Glycosyltransferase</fullName>
    </submittedName>
</protein>
<dbReference type="GO" id="GO:0016757">
    <property type="term" value="F:glycosyltransferase activity"/>
    <property type="evidence" value="ECO:0007669"/>
    <property type="project" value="UniProtKB-ARBA"/>
</dbReference>
<dbReference type="Gene3D" id="3.40.50.2000">
    <property type="entry name" value="Glycogen Phosphorylase B"/>
    <property type="match status" value="2"/>
</dbReference>
<comment type="caution">
    <text evidence="2">The sequence shown here is derived from an EMBL/GenBank/DDBJ whole genome shotgun (WGS) entry which is preliminary data.</text>
</comment>
<dbReference type="EMBL" id="JABBKX010000002">
    <property type="protein sequence ID" value="NMJ41498.1"/>
    <property type="molecule type" value="Genomic_DNA"/>
</dbReference>
<dbReference type="InterPro" id="IPR028098">
    <property type="entry name" value="Glyco_trans_4-like_N"/>
</dbReference>
<dbReference type="PANTHER" id="PTHR12526:SF600">
    <property type="entry name" value="GLYCOSYL TRANSFERASE GROUP 1"/>
    <property type="match status" value="1"/>
</dbReference>
<dbReference type="Proteomes" id="UP000548582">
    <property type="component" value="Unassembled WGS sequence"/>
</dbReference>
<organism evidence="2 3">
    <name type="scientific">Neoroseomonas marina</name>
    <dbReference type="NCBI Taxonomy" id="1232220"/>
    <lineage>
        <taxon>Bacteria</taxon>
        <taxon>Pseudomonadati</taxon>
        <taxon>Pseudomonadota</taxon>
        <taxon>Alphaproteobacteria</taxon>
        <taxon>Acetobacterales</taxon>
        <taxon>Acetobacteraceae</taxon>
        <taxon>Neoroseomonas</taxon>
    </lineage>
</organism>
<dbReference type="Pfam" id="PF13692">
    <property type="entry name" value="Glyco_trans_1_4"/>
    <property type="match status" value="1"/>
</dbReference>
<proteinExistence type="predicted"/>
<evidence type="ECO:0000259" key="1">
    <source>
        <dbReference type="Pfam" id="PF13477"/>
    </source>
</evidence>
<sequence length="404" mass="43140">MTRRPILVVAMPDSIHTARWLRMLPPDVGPLVLLPTARRDPIPDLGRLWPIRDESDLAAMPADAIGLWSAEPTGEEATPDALPPPIGFTNRRTILRGATIARAIRALRPTLLHTMEIQQAGYAALAAMPRLGEERPPWLVSNWGSDIFLYGRLAAHRPILRAVMTEADAVLNECDRDAALVRELGFRGRLLPPQPASGGADIAALPRLDALLPPSARRLILVKGYHGWAGRALHALSAIHLAAPALRGFAIRLLLAPSAVREMAQRLAEHDGLDIAAEPWMADHDAVLRRMGDARMMVACGISDGIGTTLLEAMVLGAFPVVSNTGAAAEWLAPGRDGLILPPHDVAALAAAISRAATDDALVDAAASRNRATVDRRWDLRRNAVSAAAGYAEVIGAGRRAAAA</sequence>
<dbReference type="SUPFAM" id="SSF53756">
    <property type="entry name" value="UDP-Glycosyltransferase/glycogen phosphorylase"/>
    <property type="match status" value="1"/>
</dbReference>
<dbReference type="Pfam" id="PF13477">
    <property type="entry name" value="Glyco_trans_4_2"/>
    <property type="match status" value="1"/>
</dbReference>
<gene>
    <name evidence="2" type="ORF">GWK16_09620</name>
</gene>